<evidence type="ECO:0000313" key="9">
    <source>
        <dbReference type="EMBL" id="CEN55469.1"/>
    </source>
</evidence>
<evidence type="ECO:0000256" key="3">
    <source>
        <dbReference type="ARBA" id="ARBA00022801"/>
    </source>
</evidence>
<dbReference type="PRINTS" id="PR00726">
    <property type="entry name" value="LEXASERPTASE"/>
</dbReference>
<dbReference type="InterPro" id="IPR006197">
    <property type="entry name" value="Peptidase_S24_LexA"/>
</dbReference>
<organism evidence="9 10">
    <name type="scientific">Candidatus Methylopumilus turicensis</name>
    <dbReference type="NCBI Taxonomy" id="1581680"/>
    <lineage>
        <taxon>Bacteria</taxon>
        <taxon>Pseudomonadati</taxon>
        <taxon>Pseudomonadota</taxon>
        <taxon>Betaproteobacteria</taxon>
        <taxon>Nitrosomonadales</taxon>
        <taxon>Methylophilaceae</taxon>
        <taxon>Candidatus Methylopumilus</taxon>
    </lineage>
</organism>
<dbReference type="SUPFAM" id="SSF51306">
    <property type="entry name" value="LexA/Signal peptidase"/>
    <property type="match status" value="1"/>
</dbReference>
<sequence>MANDIDYLGKLQDYYADQKILPSYAAIAQLLGFKSKNAVTALVARLKLQNFIESATDGRLKPGRRFFERVLAESTVQAGFATAALSDRSDSLSIDDYLIERPSDTVLITVKGDSMIDAGIYQDDVVIIEKKQAANIGDIVVAIVDNEFTLKTLGREGKEFVLYPANKAYPTIRPQGQLEIFGVVVGQFRKY</sequence>
<dbReference type="InterPro" id="IPR015927">
    <property type="entry name" value="Peptidase_S24_S26A/B/C"/>
</dbReference>
<evidence type="ECO:0000256" key="4">
    <source>
        <dbReference type="ARBA" id="ARBA00022813"/>
    </source>
</evidence>
<dbReference type="GO" id="GO:0016787">
    <property type="term" value="F:hydrolase activity"/>
    <property type="evidence" value="ECO:0007669"/>
    <property type="project" value="UniProtKB-KW"/>
</dbReference>
<proteinExistence type="inferred from homology"/>
<dbReference type="EMBL" id="LN794158">
    <property type="protein sequence ID" value="CEN55469.1"/>
    <property type="molecule type" value="Genomic_DNA"/>
</dbReference>
<dbReference type="CDD" id="cd06529">
    <property type="entry name" value="S24_LexA-like"/>
    <property type="match status" value="1"/>
</dbReference>
<accession>A0A0B7IT01</accession>
<feature type="domain" description="Peptidase S24/S26A/S26B/S26C" evidence="8">
    <location>
        <begin position="75"/>
        <end position="185"/>
    </location>
</feature>
<comment type="similarity">
    <text evidence="1 7">Belongs to the peptidase S24 family.</text>
</comment>
<dbReference type="STRING" id="1581680.BN1209_0420"/>
<dbReference type="AlphaFoldDB" id="A0A0B7IT01"/>
<dbReference type="GO" id="GO:0006355">
    <property type="term" value="P:regulation of DNA-templated transcription"/>
    <property type="evidence" value="ECO:0007669"/>
    <property type="project" value="InterPro"/>
</dbReference>
<evidence type="ECO:0000313" key="10">
    <source>
        <dbReference type="Proteomes" id="UP000056322"/>
    </source>
</evidence>
<dbReference type="InterPro" id="IPR036286">
    <property type="entry name" value="LexA/Signal_pep-like_sf"/>
</dbReference>
<dbReference type="InterPro" id="IPR036388">
    <property type="entry name" value="WH-like_DNA-bd_sf"/>
</dbReference>
<reference evidence="10" key="1">
    <citation type="submission" date="2014-12" db="EMBL/GenBank/DDBJ databases">
        <authorList>
            <person name="Salcher M.M."/>
        </authorList>
    </citation>
    <scope>NUCLEOTIDE SEQUENCE [LARGE SCALE GENOMIC DNA]</scope>
    <source>
        <strain evidence="10">MMS-10A-171</strain>
    </source>
</reference>
<evidence type="ECO:0000256" key="2">
    <source>
        <dbReference type="ARBA" id="ARBA00022763"/>
    </source>
</evidence>
<keyword evidence="6" id="KW-0742">SOS response</keyword>
<dbReference type="Gene3D" id="2.10.109.10">
    <property type="entry name" value="Umud Fragment, subunit A"/>
    <property type="match status" value="1"/>
</dbReference>
<dbReference type="RefSeq" id="WP_045750736.1">
    <property type="nucleotide sequence ID" value="NZ_LN794158.1"/>
</dbReference>
<keyword evidence="2" id="KW-0227">DNA damage</keyword>
<keyword evidence="4 7" id="KW-0068">Autocatalytic cleavage</keyword>
<dbReference type="PANTHER" id="PTHR33516:SF2">
    <property type="entry name" value="LEXA REPRESSOR-RELATED"/>
    <property type="match status" value="1"/>
</dbReference>
<dbReference type="GO" id="GO:0006281">
    <property type="term" value="P:DNA repair"/>
    <property type="evidence" value="ECO:0007669"/>
    <property type="project" value="UniProtKB-KW"/>
</dbReference>
<keyword evidence="3 7" id="KW-0378">Hydrolase</keyword>
<protein>
    <submittedName>
        <fullName evidence="9">LexA repressor</fullName>
    </submittedName>
</protein>
<keyword evidence="5" id="KW-0234">DNA repair</keyword>
<dbReference type="OrthoDB" id="9802364at2"/>
<dbReference type="Pfam" id="PF00717">
    <property type="entry name" value="Peptidase_S24"/>
    <property type="match status" value="1"/>
</dbReference>
<keyword evidence="10" id="KW-1185">Reference proteome</keyword>
<evidence type="ECO:0000256" key="5">
    <source>
        <dbReference type="ARBA" id="ARBA00023204"/>
    </source>
</evidence>
<dbReference type="GO" id="GO:0009432">
    <property type="term" value="P:SOS response"/>
    <property type="evidence" value="ECO:0007669"/>
    <property type="project" value="UniProtKB-KW"/>
</dbReference>
<evidence type="ECO:0000256" key="6">
    <source>
        <dbReference type="ARBA" id="ARBA00023236"/>
    </source>
</evidence>
<dbReference type="HOGENOM" id="CLU_066192_45_2_4"/>
<dbReference type="KEGG" id="mbac:BN1209_0420"/>
<gene>
    <name evidence="9" type="ORF">BN1209_0420</name>
</gene>
<evidence type="ECO:0000256" key="1">
    <source>
        <dbReference type="ARBA" id="ARBA00007484"/>
    </source>
</evidence>
<dbReference type="Proteomes" id="UP000056322">
    <property type="component" value="Chromosome 1"/>
</dbReference>
<dbReference type="GO" id="GO:0003677">
    <property type="term" value="F:DNA binding"/>
    <property type="evidence" value="ECO:0007669"/>
    <property type="project" value="InterPro"/>
</dbReference>
<evidence type="ECO:0000259" key="8">
    <source>
        <dbReference type="Pfam" id="PF00717"/>
    </source>
</evidence>
<dbReference type="Gene3D" id="1.10.10.10">
    <property type="entry name" value="Winged helix-like DNA-binding domain superfamily/Winged helix DNA-binding domain"/>
    <property type="match status" value="1"/>
</dbReference>
<dbReference type="InterPro" id="IPR050077">
    <property type="entry name" value="LexA_repressor"/>
</dbReference>
<dbReference type="InterPro" id="IPR039418">
    <property type="entry name" value="LexA-like"/>
</dbReference>
<evidence type="ECO:0000256" key="7">
    <source>
        <dbReference type="RuleBase" id="RU003991"/>
    </source>
</evidence>
<dbReference type="PANTHER" id="PTHR33516">
    <property type="entry name" value="LEXA REPRESSOR"/>
    <property type="match status" value="1"/>
</dbReference>
<name>A0A0B7IT01_9PROT</name>